<keyword evidence="1" id="KW-0472">Membrane</keyword>
<comment type="caution">
    <text evidence="2">The sequence shown here is derived from an EMBL/GenBank/DDBJ whole genome shotgun (WGS) entry which is preliminary data.</text>
</comment>
<evidence type="ECO:0000313" key="2">
    <source>
        <dbReference type="EMBL" id="TSD65528.1"/>
    </source>
</evidence>
<keyword evidence="1" id="KW-1133">Transmembrane helix</keyword>
<dbReference type="RefSeq" id="WP_143911651.1">
    <property type="nucleotide sequence ID" value="NZ_VLNT01000002.1"/>
</dbReference>
<evidence type="ECO:0000256" key="1">
    <source>
        <dbReference type="SAM" id="Phobius"/>
    </source>
</evidence>
<dbReference type="AlphaFoldDB" id="A0A554SGR3"/>
<organism evidence="2 3">
    <name type="scientific">Aeromicrobium piscarium</name>
    <dbReference type="NCBI Taxonomy" id="2590901"/>
    <lineage>
        <taxon>Bacteria</taxon>
        <taxon>Bacillati</taxon>
        <taxon>Actinomycetota</taxon>
        <taxon>Actinomycetes</taxon>
        <taxon>Propionibacteriales</taxon>
        <taxon>Nocardioidaceae</taxon>
        <taxon>Aeromicrobium</taxon>
    </lineage>
</organism>
<evidence type="ECO:0008006" key="4">
    <source>
        <dbReference type="Google" id="ProtNLM"/>
    </source>
</evidence>
<keyword evidence="3" id="KW-1185">Reference proteome</keyword>
<protein>
    <recommendedName>
        <fullName evidence="4">Flp family type IVb pilin</fullName>
    </recommendedName>
</protein>
<gene>
    <name evidence="2" type="ORF">FNM00_03625</name>
</gene>
<dbReference type="Proteomes" id="UP000316988">
    <property type="component" value="Unassembled WGS sequence"/>
</dbReference>
<feature type="transmembrane region" description="Helical" evidence="1">
    <location>
        <begin position="32"/>
        <end position="53"/>
    </location>
</feature>
<name>A0A554SGR3_9ACTN</name>
<accession>A0A554SGR3</accession>
<keyword evidence="1" id="KW-0812">Transmembrane</keyword>
<dbReference type="EMBL" id="VLNT01000002">
    <property type="protein sequence ID" value="TSD65528.1"/>
    <property type="molecule type" value="Genomic_DNA"/>
</dbReference>
<evidence type="ECO:0000313" key="3">
    <source>
        <dbReference type="Proteomes" id="UP000316988"/>
    </source>
</evidence>
<sequence>MIQHRIILQFLTTLLGLHYDRARTKERGASAVEWVIIAAIVVGLVGIIAAILVPAIRGKASEVGSEIEGT</sequence>
<reference evidence="2 3" key="1">
    <citation type="submission" date="2019-07" db="EMBL/GenBank/DDBJ databases">
        <authorList>
            <person name="Zhao L.H."/>
        </authorList>
    </citation>
    <scope>NUCLEOTIDE SEQUENCE [LARGE SCALE GENOMIC DNA]</scope>
    <source>
        <strain evidence="2 3">Co35</strain>
    </source>
</reference>
<proteinExistence type="predicted"/>